<accession>A0A8W7PQR5</accession>
<dbReference type="AlphaFoldDB" id="A0A8W7PQR5"/>
<dbReference type="Proteomes" id="UP000075882">
    <property type="component" value="Unassembled WGS sequence"/>
</dbReference>
<feature type="transmembrane region" description="Helical" evidence="1">
    <location>
        <begin position="12"/>
        <end position="30"/>
    </location>
</feature>
<proteinExistence type="predicted"/>
<keyword evidence="1" id="KW-0812">Transmembrane</keyword>
<reference evidence="2" key="1">
    <citation type="submission" date="2022-08" db="UniProtKB">
        <authorList>
            <consortium name="EnsemblMetazoa"/>
        </authorList>
    </citation>
    <scope>IDENTIFICATION</scope>
</reference>
<evidence type="ECO:0000313" key="2">
    <source>
        <dbReference type="EnsemblMetazoa" id="ACOM035203-PA.1"/>
    </source>
</evidence>
<sequence length="190" mass="21538">MRQKKIDSLLVVWHMVAVPTYPLFLFPPYLADEREERLIDVVAQGGRSFVERAAKLFGQRFALLRRDLALGLQVQLVCHQHQRYVFRQPYPCDQLPILGRFLEAVPIGYGVADDETLAATHILVAHGSKLHLAGRIQYVEQGGFPIDDGLLLVRVLNRRIVVVQEAMAHELECDGCKKKNKIASARTNTR</sequence>
<protein>
    <submittedName>
        <fullName evidence="2">Uncharacterized protein</fullName>
    </submittedName>
</protein>
<keyword evidence="1" id="KW-0472">Membrane</keyword>
<dbReference type="EnsemblMetazoa" id="ACOM035203-RA">
    <property type="protein sequence ID" value="ACOM035203-PA.1"/>
    <property type="gene ID" value="ACOM035203"/>
</dbReference>
<organism evidence="2">
    <name type="scientific">Anopheles coluzzii</name>
    <name type="common">African malaria mosquito</name>
    <dbReference type="NCBI Taxonomy" id="1518534"/>
    <lineage>
        <taxon>Eukaryota</taxon>
        <taxon>Metazoa</taxon>
        <taxon>Ecdysozoa</taxon>
        <taxon>Arthropoda</taxon>
        <taxon>Hexapoda</taxon>
        <taxon>Insecta</taxon>
        <taxon>Pterygota</taxon>
        <taxon>Neoptera</taxon>
        <taxon>Endopterygota</taxon>
        <taxon>Diptera</taxon>
        <taxon>Nematocera</taxon>
        <taxon>Culicoidea</taxon>
        <taxon>Culicidae</taxon>
        <taxon>Anophelinae</taxon>
        <taxon>Anopheles</taxon>
    </lineage>
</organism>
<name>A0A8W7PQR5_ANOCL</name>
<keyword evidence="1" id="KW-1133">Transmembrane helix</keyword>
<evidence type="ECO:0000256" key="1">
    <source>
        <dbReference type="SAM" id="Phobius"/>
    </source>
</evidence>